<evidence type="ECO:0000313" key="3">
    <source>
        <dbReference type="Proteomes" id="UP001174888"/>
    </source>
</evidence>
<evidence type="ECO:0000313" key="2">
    <source>
        <dbReference type="EMBL" id="MDN4834508.1"/>
    </source>
</evidence>
<dbReference type="RefSeq" id="WP_301207689.1">
    <property type="nucleotide sequence ID" value="NZ_JAUIQT010000004.1"/>
</dbReference>
<evidence type="ECO:0000259" key="1">
    <source>
        <dbReference type="Pfam" id="PF23343"/>
    </source>
</evidence>
<name>A0AAW7NAA6_9LACO</name>
<organism evidence="2 3">
    <name type="scientific">Ligilactobacillus salivarius</name>
    <dbReference type="NCBI Taxonomy" id="1624"/>
    <lineage>
        <taxon>Bacteria</taxon>
        <taxon>Bacillati</taxon>
        <taxon>Bacillota</taxon>
        <taxon>Bacilli</taxon>
        <taxon>Lactobacillales</taxon>
        <taxon>Lactobacillaceae</taxon>
        <taxon>Ligilactobacillus</taxon>
    </lineage>
</organism>
<sequence>MRIEKGKVDIPESAYTEITRMNNVTEVRYISNRNSSISIQKLNADEYLELATGEIKEFKHTKDRTGNINSLYQTFRRLRMLINANFSGSNKEAMLTLTYRENMTDFHRLCTDFKNFVLRIKRVYPDLEYIRIAEPQGRGAWHLHVLVKRSNDDFYIENFKLEKMWGHGFTFVKNLRNVDNVGAYVSAYLADIPVNPDDELKDGKPKKVIKGGRLHMYPPHMRLYTKSKGIKKPESYIVPYRKIKKTDLGKSVFESSKILYDDNGNIITKIKTIQYNRKR</sequence>
<protein>
    <recommendedName>
        <fullName evidence="1">Replication-associated protein ORF2/G2P domain-containing protein</fullName>
    </recommendedName>
</protein>
<comment type="caution">
    <text evidence="2">The sequence shown here is derived from an EMBL/GenBank/DDBJ whole genome shotgun (WGS) entry which is preliminary data.</text>
</comment>
<dbReference type="AlphaFoldDB" id="A0AAW7NAA6"/>
<feature type="domain" description="Replication-associated protein ORF2/G2P" evidence="1">
    <location>
        <begin position="93"/>
        <end position="190"/>
    </location>
</feature>
<proteinExistence type="predicted"/>
<gene>
    <name evidence="2" type="ORF">QYC35_09985</name>
</gene>
<accession>A0AAW7NAA6</accession>
<dbReference type="EMBL" id="JAUIQT010000004">
    <property type="protein sequence ID" value="MDN4834508.1"/>
    <property type="molecule type" value="Genomic_DNA"/>
</dbReference>
<reference evidence="2" key="1">
    <citation type="submission" date="2023-07" db="EMBL/GenBank/DDBJ databases">
        <title>Complete genome sequence of Ligilactobacillus salivarius SRCM217594 isolated from Gallus gallus domesticus feces.</title>
        <authorList>
            <person name="Yang H.-G."/>
            <person name="Ryu M.-S."/>
            <person name="Ha G.-S."/>
            <person name="Yang H.-J."/>
            <person name="Jeong D.-Y."/>
        </authorList>
    </citation>
    <scope>NUCLEOTIDE SEQUENCE</scope>
    <source>
        <strain evidence="2">SRCM217594</strain>
    </source>
</reference>
<dbReference type="InterPro" id="IPR056906">
    <property type="entry name" value="ORF2/G2P_dom"/>
</dbReference>
<dbReference type="Proteomes" id="UP001174888">
    <property type="component" value="Unassembled WGS sequence"/>
</dbReference>
<dbReference type="Pfam" id="PF23343">
    <property type="entry name" value="REP_ORF2-G2P"/>
    <property type="match status" value="1"/>
</dbReference>